<dbReference type="Pfam" id="PF16025">
    <property type="entry name" value="CaM_bind"/>
    <property type="match status" value="1"/>
</dbReference>
<feature type="compositionally biased region" description="Polar residues" evidence="2">
    <location>
        <begin position="109"/>
        <end position="121"/>
    </location>
</feature>
<dbReference type="PROSITE" id="PS50096">
    <property type="entry name" value="IQ"/>
    <property type="match status" value="1"/>
</dbReference>
<feature type="compositionally biased region" description="Basic and acidic residues" evidence="2">
    <location>
        <begin position="545"/>
        <end position="554"/>
    </location>
</feature>
<dbReference type="Proteomes" id="UP000410492">
    <property type="component" value="Unassembled WGS sequence"/>
</dbReference>
<feature type="compositionally biased region" description="Low complexity" evidence="2">
    <location>
        <begin position="172"/>
        <end position="187"/>
    </location>
</feature>
<evidence type="ECO:0008006" key="5">
    <source>
        <dbReference type="Google" id="ProtNLM"/>
    </source>
</evidence>
<dbReference type="PANTHER" id="PTHR13594:SF1">
    <property type="entry name" value="CENTRIOLAR COILED-COIL PROTEIN OF 110 KDA"/>
    <property type="match status" value="1"/>
</dbReference>
<dbReference type="GO" id="GO:1903723">
    <property type="term" value="P:negative regulation of centriole elongation"/>
    <property type="evidence" value="ECO:0007669"/>
    <property type="project" value="TreeGrafter"/>
</dbReference>
<sequence>MEDYESCIQIKGLHFLPPVITDKRRMELQRYKQQAVKLEKRLRNCRKLKKNLEELMQAKLPSNEKPLMMKTPNLTVDVVSVTEFSNDGIKVWTGKECVYKKEDENSIQLNHNNIKPMNGNESCRETLHHDKANSSSETCESSISFDKSSQASYTVFRESDIAQLDPEPEKQSISTETSSSISDLTSSGKPRLIRSNSYTLDTPSPILLAHLEKINKGIQSDPPKQSLARNWTSLEDNYIPFERSEFSSMDTVLNTDDLSYSESKSKDCHSPQVAVVQTDISVQHISVRGEEGDEKKLMEVLEKIPETYSKQILELIEKHFGNLNVEKNRQQMNENMSELQNNENSTALNEDNNAKQLHKNITVQHDKEKSDIIIEDSHAPQMHKNITVRNNSTPTKMEYFPYGQKMTSSHIEQTVFDKNKAVIPAVDSCILRRKRLSFSNNDAPSHFNRAMNNIRREWAARIICAHARGYLTRRLLKTERVQSLIMTIKDALMCALQLHSADNINEADVELHRRLINQVSSACYAFHDVFFAYSVPEQMAMIAVDRQRKQEKSKRPSSAPTSRTRLSSRSSRQLTPQSRSLTNV</sequence>
<feature type="compositionally biased region" description="Low complexity" evidence="2">
    <location>
        <begin position="556"/>
        <end position="584"/>
    </location>
</feature>
<evidence type="ECO:0000256" key="2">
    <source>
        <dbReference type="SAM" id="MobiDB-lite"/>
    </source>
</evidence>
<name>A0A653D8F3_CALMS</name>
<keyword evidence="1" id="KW-0175">Coiled coil</keyword>
<evidence type="ECO:0000313" key="4">
    <source>
        <dbReference type="Proteomes" id="UP000410492"/>
    </source>
</evidence>
<protein>
    <recommendedName>
        <fullName evidence="5">Centriolar coiled-coil protein of 110 kDa</fullName>
    </recommendedName>
</protein>
<dbReference type="InterPro" id="IPR033207">
    <property type="entry name" value="CCP110"/>
</dbReference>
<feature type="compositionally biased region" description="Low complexity" evidence="2">
    <location>
        <begin position="134"/>
        <end position="143"/>
    </location>
</feature>
<feature type="region of interest" description="Disordered" evidence="2">
    <location>
        <begin position="159"/>
        <end position="197"/>
    </location>
</feature>
<organism evidence="3 4">
    <name type="scientific">Callosobruchus maculatus</name>
    <name type="common">Southern cowpea weevil</name>
    <name type="synonym">Pulse bruchid</name>
    <dbReference type="NCBI Taxonomy" id="64391"/>
    <lineage>
        <taxon>Eukaryota</taxon>
        <taxon>Metazoa</taxon>
        <taxon>Ecdysozoa</taxon>
        <taxon>Arthropoda</taxon>
        <taxon>Hexapoda</taxon>
        <taxon>Insecta</taxon>
        <taxon>Pterygota</taxon>
        <taxon>Neoptera</taxon>
        <taxon>Endopterygota</taxon>
        <taxon>Coleoptera</taxon>
        <taxon>Polyphaga</taxon>
        <taxon>Cucujiformia</taxon>
        <taxon>Chrysomeloidea</taxon>
        <taxon>Chrysomelidae</taxon>
        <taxon>Bruchinae</taxon>
        <taxon>Bruchini</taxon>
        <taxon>Callosobruchus</taxon>
    </lineage>
</organism>
<reference evidence="3 4" key="1">
    <citation type="submission" date="2019-01" db="EMBL/GenBank/DDBJ databases">
        <authorList>
            <person name="Sayadi A."/>
        </authorList>
    </citation>
    <scope>NUCLEOTIDE SEQUENCE [LARGE SCALE GENOMIC DNA]</scope>
</reference>
<dbReference type="GO" id="GO:0032465">
    <property type="term" value="P:regulation of cytokinesis"/>
    <property type="evidence" value="ECO:0007669"/>
    <property type="project" value="InterPro"/>
</dbReference>
<keyword evidence="4" id="KW-1185">Reference proteome</keyword>
<dbReference type="OrthoDB" id="10028852at2759"/>
<dbReference type="EMBL" id="CAACVG010010718">
    <property type="protein sequence ID" value="VEN56454.1"/>
    <property type="molecule type" value="Genomic_DNA"/>
</dbReference>
<proteinExistence type="predicted"/>
<feature type="region of interest" description="Disordered" evidence="2">
    <location>
        <begin position="545"/>
        <end position="584"/>
    </location>
</feature>
<dbReference type="AlphaFoldDB" id="A0A653D8F3"/>
<feature type="region of interest" description="Disordered" evidence="2">
    <location>
        <begin position="109"/>
        <end position="143"/>
    </location>
</feature>
<dbReference type="PANTHER" id="PTHR13594">
    <property type="entry name" value="CENTRIOLAR COILED-COIL PROTEIN OF 110 KDA"/>
    <property type="match status" value="1"/>
</dbReference>
<dbReference type="GO" id="GO:0005814">
    <property type="term" value="C:centriole"/>
    <property type="evidence" value="ECO:0007669"/>
    <property type="project" value="InterPro"/>
</dbReference>
<feature type="compositionally biased region" description="Basic and acidic residues" evidence="2">
    <location>
        <begin position="122"/>
        <end position="132"/>
    </location>
</feature>
<accession>A0A653D8F3</accession>
<evidence type="ECO:0000313" key="3">
    <source>
        <dbReference type="EMBL" id="VEN56454.1"/>
    </source>
</evidence>
<dbReference type="GO" id="GO:0032053">
    <property type="term" value="P:ciliary basal body organization"/>
    <property type="evidence" value="ECO:0007669"/>
    <property type="project" value="TreeGrafter"/>
</dbReference>
<dbReference type="GO" id="GO:0007099">
    <property type="term" value="P:centriole replication"/>
    <property type="evidence" value="ECO:0007669"/>
    <property type="project" value="InterPro"/>
</dbReference>
<feature type="coiled-coil region" evidence="1">
    <location>
        <begin position="322"/>
        <end position="349"/>
    </location>
</feature>
<gene>
    <name evidence="3" type="ORF">CALMAC_LOCUS15349</name>
</gene>
<feature type="coiled-coil region" evidence="1">
    <location>
        <begin position="21"/>
        <end position="58"/>
    </location>
</feature>
<evidence type="ECO:0000256" key="1">
    <source>
        <dbReference type="SAM" id="Coils"/>
    </source>
</evidence>